<feature type="domain" description="DUF6460" evidence="2">
    <location>
        <begin position="43"/>
        <end position="72"/>
    </location>
</feature>
<dbReference type="Proteomes" id="UP000501891">
    <property type="component" value="Chromosome"/>
</dbReference>
<evidence type="ECO:0000259" key="2">
    <source>
        <dbReference type="Pfam" id="PF20061"/>
    </source>
</evidence>
<dbReference type="AlphaFoldDB" id="A0A858RBT3"/>
<feature type="transmembrane region" description="Helical" evidence="1">
    <location>
        <begin position="43"/>
        <end position="71"/>
    </location>
</feature>
<reference evidence="3" key="1">
    <citation type="submission" date="2020-04" db="EMBL/GenBank/DDBJ databases">
        <title>A desert anoxygenic phototrophic bacterium fixes CO2 using RubisCO under aerobic conditions.</title>
        <authorList>
            <person name="Tang K."/>
        </authorList>
    </citation>
    <scope>NUCLEOTIDE SEQUENCE [LARGE SCALE GENOMIC DNA]</scope>
    <source>
        <strain evidence="3">MIMtkB3</strain>
    </source>
</reference>
<name>A0A858RBT3_9PROT</name>
<dbReference type="InterPro" id="IPR045594">
    <property type="entry name" value="DUF6460"/>
</dbReference>
<keyword evidence="1" id="KW-0472">Membrane</keyword>
<keyword evidence="1" id="KW-0812">Transmembrane</keyword>
<evidence type="ECO:0000313" key="4">
    <source>
        <dbReference type="Proteomes" id="UP000501891"/>
    </source>
</evidence>
<dbReference type="KEGG" id="acru:HHL28_07285"/>
<keyword evidence="4" id="KW-1185">Reference proteome</keyword>
<gene>
    <name evidence="3" type="ORF">HHL28_07285</name>
</gene>
<accession>A0A858RBT3</accession>
<protein>
    <recommendedName>
        <fullName evidence="2">DUF6460 domain-containing protein</fullName>
    </recommendedName>
</protein>
<organism evidence="3 4">
    <name type="scientific">Aerophototrophica crusticola</name>
    <dbReference type="NCBI Taxonomy" id="1709002"/>
    <lineage>
        <taxon>Bacteria</taxon>
        <taxon>Pseudomonadati</taxon>
        <taxon>Pseudomonadota</taxon>
        <taxon>Alphaproteobacteria</taxon>
        <taxon>Rhodospirillales</taxon>
        <taxon>Rhodospirillaceae</taxon>
        <taxon>Aerophototrophica</taxon>
    </lineage>
</organism>
<evidence type="ECO:0000313" key="3">
    <source>
        <dbReference type="EMBL" id="QJE74817.1"/>
    </source>
</evidence>
<sequence length="90" mass="9701">MRLLLQVLVASFVVGVLLSWLDIDPVRLLSGAWNAVINAPEAVFGALAGLIPYILTGAVVVVPIVAISTVLKLMQRKNRRQIPPPPPQQP</sequence>
<keyword evidence="1" id="KW-1133">Transmembrane helix</keyword>
<evidence type="ECO:0000256" key="1">
    <source>
        <dbReference type="SAM" id="Phobius"/>
    </source>
</evidence>
<proteinExistence type="predicted"/>
<dbReference type="Pfam" id="PF20061">
    <property type="entry name" value="DUF6460"/>
    <property type="match status" value="1"/>
</dbReference>
<dbReference type="EMBL" id="CP051775">
    <property type="protein sequence ID" value="QJE74817.1"/>
    <property type="molecule type" value="Genomic_DNA"/>
</dbReference>